<evidence type="ECO:0000313" key="2">
    <source>
        <dbReference type="Proteomes" id="UP001370490"/>
    </source>
</evidence>
<comment type="caution">
    <text evidence="1">The sequence shown here is derived from an EMBL/GenBank/DDBJ whole genome shotgun (WGS) entry which is preliminary data.</text>
</comment>
<protein>
    <submittedName>
        <fullName evidence="1">Uncharacterized protein</fullName>
    </submittedName>
</protein>
<organism evidence="1 2">
    <name type="scientific">Dillenia turbinata</name>
    <dbReference type="NCBI Taxonomy" id="194707"/>
    <lineage>
        <taxon>Eukaryota</taxon>
        <taxon>Viridiplantae</taxon>
        <taxon>Streptophyta</taxon>
        <taxon>Embryophyta</taxon>
        <taxon>Tracheophyta</taxon>
        <taxon>Spermatophyta</taxon>
        <taxon>Magnoliopsida</taxon>
        <taxon>eudicotyledons</taxon>
        <taxon>Gunneridae</taxon>
        <taxon>Pentapetalae</taxon>
        <taxon>Dilleniales</taxon>
        <taxon>Dilleniaceae</taxon>
        <taxon>Dillenia</taxon>
    </lineage>
</organism>
<dbReference type="PANTHER" id="PTHR35495:SF1">
    <property type="entry name" value="OS06G0679600 PROTEIN"/>
    <property type="match status" value="1"/>
</dbReference>
<reference evidence="1 2" key="1">
    <citation type="submission" date="2023-12" db="EMBL/GenBank/DDBJ databases">
        <title>A high-quality genome assembly for Dillenia turbinata (Dilleniales).</title>
        <authorList>
            <person name="Chanderbali A."/>
        </authorList>
    </citation>
    <scope>NUCLEOTIDE SEQUENCE [LARGE SCALE GENOMIC DNA]</scope>
    <source>
        <strain evidence="1">LSX21</strain>
        <tissue evidence="1">Leaf</tissue>
    </source>
</reference>
<accession>A0AAN8Z034</accession>
<name>A0AAN8Z034_9MAGN</name>
<sequence length="108" mass="11904">MNRRLRTVSRKRNGGGFSRFLKPGALAKLRDSKISGAKSRSEIQILFPPQDQINNGGQTSQTINQIINIDGFPCFGVRVYGVRCPQRKKLVASKSVFFTPPSPVSEPG</sequence>
<dbReference type="AlphaFoldDB" id="A0AAN8Z034"/>
<keyword evidence="2" id="KW-1185">Reference proteome</keyword>
<proteinExistence type="predicted"/>
<evidence type="ECO:0000313" key="1">
    <source>
        <dbReference type="EMBL" id="KAK6919367.1"/>
    </source>
</evidence>
<dbReference type="Proteomes" id="UP001370490">
    <property type="component" value="Unassembled WGS sequence"/>
</dbReference>
<dbReference type="EMBL" id="JBAMMX010000021">
    <property type="protein sequence ID" value="KAK6919367.1"/>
    <property type="molecule type" value="Genomic_DNA"/>
</dbReference>
<gene>
    <name evidence="1" type="ORF">RJ641_015271</name>
</gene>
<dbReference type="PANTHER" id="PTHR35495">
    <property type="entry name" value="OS06G0679600 PROTEIN"/>
    <property type="match status" value="1"/>
</dbReference>